<feature type="domain" description="Helicase-associated" evidence="1">
    <location>
        <begin position="63"/>
        <end position="123"/>
    </location>
</feature>
<dbReference type="Proteomes" id="UP000326464">
    <property type="component" value="Unassembled WGS sequence"/>
</dbReference>
<dbReference type="EMBL" id="VJXX01000006">
    <property type="protein sequence ID" value="MPY12103.1"/>
    <property type="molecule type" value="Genomic_DNA"/>
</dbReference>
<dbReference type="PANTHER" id="PTHR33418:SF1">
    <property type="entry name" value="HELICASE-ASSOCIATED DOMAIN-CONTAINING PROTEIN"/>
    <property type="match status" value="1"/>
</dbReference>
<dbReference type="Pfam" id="PF03457">
    <property type="entry name" value="HA"/>
    <property type="match status" value="2"/>
</dbReference>
<feature type="domain" description="Helicase-associated" evidence="1">
    <location>
        <begin position="134"/>
        <end position="194"/>
    </location>
</feature>
<sequence length="204" mass="24450">MYSRGVSPASVARWCRVDVRRVQRAVDREIRRNPAWFDQCWLIHDQPAWDGAAARRFARNRDRVWWQHYTDVAAHMRERDGSLPAQNESSRARELYRWIEAQRRQHDAGNLTQDRIDALDKLGKWLGTRRGNPDALWASRLEQVQRFHAARGRFPVYTPQYRPDEKVLAIWLHRQRTWERKGRLRQDRHKQLDQVVPGWTAPNK</sequence>
<name>A0A7X1NST7_9MICC</name>
<evidence type="ECO:0000259" key="1">
    <source>
        <dbReference type="Pfam" id="PF03457"/>
    </source>
</evidence>
<evidence type="ECO:0000313" key="2">
    <source>
        <dbReference type="EMBL" id="MPY12103.1"/>
    </source>
</evidence>
<keyword evidence="3" id="KW-1185">Reference proteome</keyword>
<organism evidence="2 3">
    <name type="scientific">Arthrobacter bussei</name>
    <dbReference type="NCBI Taxonomy" id="2594179"/>
    <lineage>
        <taxon>Bacteria</taxon>
        <taxon>Bacillati</taxon>
        <taxon>Actinomycetota</taxon>
        <taxon>Actinomycetes</taxon>
        <taxon>Micrococcales</taxon>
        <taxon>Micrococcaceae</taxon>
        <taxon>Arthrobacter</taxon>
    </lineage>
</organism>
<protein>
    <recommendedName>
        <fullName evidence="1">Helicase-associated domain-containing protein</fullName>
    </recommendedName>
</protein>
<dbReference type="InterPro" id="IPR005114">
    <property type="entry name" value="Helicase_assoc"/>
</dbReference>
<dbReference type="Gene3D" id="6.10.140.530">
    <property type="match status" value="2"/>
</dbReference>
<reference evidence="3" key="1">
    <citation type="submission" date="2019-07" db="EMBL/GenBank/DDBJ databases">
        <title>Arthrobacter KR32 sp. nov., isolated from mountain cheese made of cows milk.</title>
        <authorList>
            <person name="Flegler A."/>
        </authorList>
    </citation>
    <scope>NUCLEOTIDE SEQUENCE [LARGE SCALE GENOMIC DNA]</scope>
    <source>
        <strain evidence="3">KR32</strain>
    </source>
</reference>
<comment type="caution">
    <text evidence="2">The sequence shown here is derived from an EMBL/GenBank/DDBJ whole genome shotgun (WGS) entry which is preliminary data.</text>
</comment>
<dbReference type="AlphaFoldDB" id="A0A7X1NST7"/>
<evidence type="ECO:0000313" key="3">
    <source>
        <dbReference type="Proteomes" id="UP000326464"/>
    </source>
</evidence>
<dbReference type="PANTHER" id="PTHR33418">
    <property type="entry name" value="HELICASE-ASSOCIATED"/>
    <property type="match status" value="1"/>
</dbReference>
<proteinExistence type="predicted"/>
<gene>
    <name evidence="2" type="ORF">FNH21_15520</name>
</gene>
<dbReference type="OrthoDB" id="4947674at2"/>
<accession>A0A7X1NST7</accession>